<evidence type="ECO:0000313" key="4">
    <source>
        <dbReference type="EMBL" id="OVA11577.1"/>
    </source>
</evidence>
<evidence type="ECO:0000256" key="2">
    <source>
        <dbReference type="SAM" id="SignalP"/>
    </source>
</evidence>
<dbReference type="OrthoDB" id="649864at2759"/>
<dbReference type="Gene3D" id="1.10.110.10">
    <property type="entry name" value="Plant lipid-transfer and hydrophobic proteins"/>
    <property type="match status" value="1"/>
</dbReference>
<comment type="similarity">
    <text evidence="1">Belongs to the plant LTP family.</text>
</comment>
<sequence length="117" mass="12401">MMKQVVICVMVALAMVQFMVEPGSAITCADVDRNLVQCTSYLTGSVAQPAPGCCAGVTSLKGMAITTPDKRFACNCIKEAAARYQNIKDEAVSSLPSKCGVQISFPISKNFDCNSIP</sequence>
<organism evidence="4 5">
    <name type="scientific">Macleaya cordata</name>
    <name type="common">Five-seeded plume-poppy</name>
    <name type="synonym">Bocconia cordata</name>
    <dbReference type="NCBI Taxonomy" id="56857"/>
    <lineage>
        <taxon>Eukaryota</taxon>
        <taxon>Viridiplantae</taxon>
        <taxon>Streptophyta</taxon>
        <taxon>Embryophyta</taxon>
        <taxon>Tracheophyta</taxon>
        <taxon>Spermatophyta</taxon>
        <taxon>Magnoliopsida</taxon>
        <taxon>Ranunculales</taxon>
        <taxon>Papaveraceae</taxon>
        <taxon>Papaveroideae</taxon>
        <taxon>Macleaya</taxon>
    </lineage>
</organism>
<name>A0A200QMB4_MACCD</name>
<dbReference type="GO" id="GO:0006869">
    <property type="term" value="P:lipid transport"/>
    <property type="evidence" value="ECO:0007669"/>
    <property type="project" value="InterPro"/>
</dbReference>
<feature type="domain" description="Bifunctional inhibitor/plant lipid transfer protein/seed storage helical" evidence="3">
    <location>
        <begin position="28"/>
        <end position="113"/>
    </location>
</feature>
<dbReference type="InterPro" id="IPR000528">
    <property type="entry name" value="Plant_nsLTP"/>
</dbReference>
<keyword evidence="1" id="KW-0813">Transport</keyword>
<dbReference type="InterPro" id="IPR016140">
    <property type="entry name" value="Bifunc_inhib/LTP/seed_store"/>
</dbReference>
<comment type="function">
    <text evidence="1">Plant non-specific lipid-transfer proteins transfer phospholipids as well as galactolipids across membranes. May play a role in wax or cutin deposition in the cell walls of expanding epidermal cells and certain secretory tissues.</text>
</comment>
<dbReference type="PRINTS" id="PR00382">
    <property type="entry name" value="LIPIDTRNSFER"/>
</dbReference>
<protein>
    <recommendedName>
        <fullName evidence="1">Non-specific lipid-transfer protein</fullName>
    </recommendedName>
</protein>
<dbReference type="Proteomes" id="UP000195402">
    <property type="component" value="Unassembled WGS sequence"/>
</dbReference>
<feature type="chain" id="PRO_5013143291" description="Non-specific lipid-transfer protein" evidence="2">
    <location>
        <begin position="26"/>
        <end position="117"/>
    </location>
</feature>
<dbReference type="GO" id="GO:0008289">
    <property type="term" value="F:lipid binding"/>
    <property type="evidence" value="ECO:0007669"/>
    <property type="project" value="UniProtKB-KW"/>
</dbReference>
<evidence type="ECO:0000313" key="5">
    <source>
        <dbReference type="Proteomes" id="UP000195402"/>
    </source>
</evidence>
<dbReference type="CDD" id="cd01960">
    <property type="entry name" value="nsLTP1"/>
    <property type="match status" value="1"/>
</dbReference>
<dbReference type="SUPFAM" id="SSF47699">
    <property type="entry name" value="Bifunctional inhibitor/lipid-transfer protein/seed storage 2S albumin"/>
    <property type="match status" value="1"/>
</dbReference>
<dbReference type="PROSITE" id="PS00597">
    <property type="entry name" value="PLANT_LTP"/>
    <property type="match status" value="1"/>
</dbReference>
<gene>
    <name evidence="4" type="ORF">BVC80_1169g54</name>
</gene>
<dbReference type="SMART" id="SM00499">
    <property type="entry name" value="AAI"/>
    <property type="match status" value="1"/>
</dbReference>
<keyword evidence="2" id="KW-0732">Signal</keyword>
<accession>A0A200QMB4</accession>
<dbReference type="STRING" id="56857.A0A200QMB4"/>
<keyword evidence="1" id="KW-0446">Lipid-binding</keyword>
<evidence type="ECO:0000256" key="1">
    <source>
        <dbReference type="RuleBase" id="RU000628"/>
    </source>
</evidence>
<dbReference type="InParanoid" id="A0A200QMB4"/>
<dbReference type="AlphaFoldDB" id="A0A200QMB4"/>
<dbReference type="EMBL" id="MVGT01001648">
    <property type="protein sequence ID" value="OVA11577.1"/>
    <property type="molecule type" value="Genomic_DNA"/>
</dbReference>
<dbReference type="Pfam" id="PF00234">
    <property type="entry name" value="Tryp_alpha_amyl"/>
    <property type="match status" value="1"/>
</dbReference>
<proteinExistence type="inferred from homology"/>
<dbReference type="PANTHER" id="PTHR33076">
    <property type="entry name" value="NON-SPECIFIC LIPID-TRANSFER PROTEIN 2-RELATED"/>
    <property type="match status" value="1"/>
</dbReference>
<dbReference type="InterPro" id="IPR036312">
    <property type="entry name" value="Bifun_inhib/LTP/seed_sf"/>
</dbReference>
<dbReference type="OMA" id="KRTACIC"/>
<keyword evidence="5" id="KW-1185">Reference proteome</keyword>
<reference evidence="4 5" key="1">
    <citation type="journal article" date="2017" name="Mol. Plant">
        <title>The Genome of Medicinal Plant Macleaya cordata Provides New Insights into Benzylisoquinoline Alkaloids Metabolism.</title>
        <authorList>
            <person name="Liu X."/>
            <person name="Liu Y."/>
            <person name="Huang P."/>
            <person name="Ma Y."/>
            <person name="Qing Z."/>
            <person name="Tang Q."/>
            <person name="Cao H."/>
            <person name="Cheng P."/>
            <person name="Zheng Y."/>
            <person name="Yuan Z."/>
            <person name="Zhou Y."/>
            <person name="Liu J."/>
            <person name="Tang Z."/>
            <person name="Zhuo Y."/>
            <person name="Zhang Y."/>
            <person name="Yu L."/>
            <person name="Huang J."/>
            <person name="Yang P."/>
            <person name="Peng Q."/>
            <person name="Zhang J."/>
            <person name="Jiang W."/>
            <person name="Zhang Z."/>
            <person name="Lin K."/>
            <person name="Ro D.K."/>
            <person name="Chen X."/>
            <person name="Xiong X."/>
            <person name="Shang Y."/>
            <person name="Huang S."/>
            <person name="Zeng J."/>
        </authorList>
    </citation>
    <scope>NUCLEOTIDE SEQUENCE [LARGE SCALE GENOMIC DNA]</scope>
    <source>
        <strain evidence="5">cv. BLH2017</strain>
        <tissue evidence="4">Root</tissue>
    </source>
</reference>
<comment type="caution">
    <text evidence="4">The sequence shown here is derived from an EMBL/GenBank/DDBJ whole genome shotgun (WGS) entry which is preliminary data.</text>
</comment>
<evidence type="ECO:0000259" key="3">
    <source>
        <dbReference type="SMART" id="SM00499"/>
    </source>
</evidence>
<feature type="signal peptide" evidence="2">
    <location>
        <begin position="1"/>
        <end position="25"/>
    </location>
</feature>